<organism evidence="1 2">
    <name type="scientific">Cyclotella atomus</name>
    <dbReference type="NCBI Taxonomy" id="382360"/>
    <lineage>
        <taxon>Eukaryota</taxon>
        <taxon>Sar</taxon>
        <taxon>Stramenopiles</taxon>
        <taxon>Ochrophyta</taxon>
        <taxon>Bacillariophyta</taxon>
        <taxon>Coscinodiscophyceae</taxon>
        <taxon>Thalassiosirophycidae</taxon>
        <taxon>Stephanodiscales</taxon>
        <taxon>Stephanodiscaceae</taxon>
        <taxon>Cyclotella</taxon>
    </lineage>
</organism>
<comment type="caution">
    <text evidence="1">The sequence shown here is derived from an EMBL/GenBank/DDBJ whole genome shotgun (WGS) entry which is preliminary data.</text>
</comment>
<dbReference type="Proteomes" id="UP001530400">
    <property type="component" value="Unassembled WGS sequence"/>
</dbReference>
<reference evidence="1 2" key="1">
    <citation type="submission" date="2024-10" db="EMBL/GenBank/DDBJ databases">
        <title>Updated reference genomes for cyclostephanoid diatoms.</title>
        <authorList>
            <person name="Roberts W.R."/>
            <person name="Alverson A.J."/>
        </authorList>
    </citation>
    <scope>NUCLEOTIDE SEQUENCE [LARGE SCALE GENOMIC DNA]</scope>
    <source>
        <strain evidence="1 2">AJA010-31</strain>
    </source>
</reference>
<gene>
    <name evidence="1" type="ORF">ACHAWO_005853</name>
</gene>
<evidence type="ECO:0000313" key="2">
    <source>
        <dbReference type="Proteomes" id="UP001530400"/>
    </source>
</evidence>
<accession>A0ABD3Q6C9</accession>
<keyword evidence="2" id="KW-1185">Reference proteome</keyword>
<name>A0ABD3Q6C9_9STRA</name>
<sequence length="237" mass="27189">MDKESPVPMSFVFDNVGIHVRQFIQRSDLRNASLLVASISSMLNDNDTATKIFQWFEKTYVDDDDWSGACHNIMKRIRDVNLNAWVIILSLRYFDASRLDGSATRPCSGSRWFYTILWSGVLYFPCEGESVELADEDEDEGDKYFIPWVRNCHEASAVFRNHGWEHQVLVSAMQSNEEDMTKWRTLESEAVRRGRFDVLKGQGVDGTKLVSLAKLADGYHELLHHLLTNGFENEAIT</sequence>
<proteinExistence type="predicted"/>
<protein>
    <submittedName>
        <fullName evidence="1">Uncharacterized protein</fullName>
    </submittedName>
</protein>
<evidence type="ECO:0000313" key="1">
    <source>
        <dbReference type="EMBL" id="KAL3795798.1"/>
    </source>
</evidence>
<dbReference type="EMBL" id="JALLPJ020000311">
    <property type="protein sequence ID" value="KAL3795798.1"/>
    <property type="molecule type" value="Genomic_DNA"/>
</dbReference>
<dbReference type="AlphaFoldDB" id="A0ABD3Q6C9"/>